<gene>
    <name evidence="1" type="ORF">FAD_0904</name>
</gene>
<name>A0A1V0N3Z0_9ARCH</name>
<dbReference type="OrthoDB" id="379328at2157"/>
<dbReference type="EMBL" id="CP015363">
    <property type="protein sequence ID" value="ARD84796.1"/>
    <property type="molecule type" value="Genomic_DNA"/>
</dbReference>
<evidence type="ECO:0000313" key="2">
    <source>
        <dbReference type="Proteomes" id="UP000192050"/>
    </source>
</evidence>
<dbReference type="PANTHER" id="PTHR38433">
    <property type="match status" value="1"/>
</dbReference>
<accession>A0A1V0N3Z0</accession>
<dbReference type="RefSeq" id="WP_155951118.1">
    <property type="nucleotide sequence ID" value="NZ_CP015363.1"/>
</dbReference>
<dbReference type="AlphaFoldDB" id="A0A1V0N3Z0"/>
<evidence type="ECO:0008006" key="3">
    <source>
        <dbReference type="Google" id="ProtNLM"/>
    </source>
</evidence>
<sequence length="143" mass="15858">MSKPIEYVETEEDKLPAMIPDEYKESFNNLLKTIKSLNDSGFLTLVNAMSVNYKYIIDTFSEQFNSDTTKKSLTNVMSVFDLLSKLDPDMMVSLMNRLGDSINNAGKPESGGLMSIVRMMNSSDVAGPISVLLKILAGMSEKK</sequence>
<reference evidence="1 2" key="1">
    <citation type="submission" date="2011-10" db="EMBL/GenBank/DDBJ databases">
        <title>Metabolic and evolutionary patterns in the extreme acidophile Ferroplasma acidiphilum.</title>
        <authorList>
            <person name="Golyshina O.V."/>
            <person name="Kozyavkin S.A."/>
            <person name="Tatusov R.L."/>
            <person name="Slesarev A.I."/>
            <person name="Golyshin P.N."/>
        </authorList>
    </citation>
    <scope>NUCLEOTIDE SEQUENCE [LARGE SCALE GENOMIC DNA]</scope>
    <source>
        <strain evidence="2">Y</strain>
    </source>
</reference>
<dbReference type="STRING" id="74969.FAD_0904"/>
<dbReference type="PANTHER" id="PTHR38433:SF1">
    <property type="entry name" value="DUF1641 DOMAIN-CONTAINING PROTEIN"/>
    <property type="match status" value="1"/>
</dbReference>
<keyword evidence="2" id="KW-1185">Reference proteome</keyword>
<organism evidence="1 2">
    <name type="scientific">Ferroplasma acidiphilum</name>
    <dbReference type="NCBI Taxonomy" id="74969"/>
    <lineage>
        <taxon>Archaea</taxon>
        <taxon>Methanobacteriati</taxon>
        <taxon>Thermoplasmatota</taxon>
        <taxon>Thermoplasmata</taxon>
        <taxon>Thermoplasmatales</taxon>
        <taxon>Ferroplasmaceae</taxon>
        <taxon>Ferroplasma</taxon>
    </lineage>
</organism>
<proteinExistence type="predicted"/>
<evidence type="ECO:0000313" key="1">
    <source>
        <dbReference type="EMBL" id="ARD84796.1"/>
    </source>
</evidence>
<dbReference type="KEGG" id="fai:FAD_0904"/>
<dbReference type="Proteomes" id="UP000192050">
    <property type="component" value="Chromosome"/>
</dbReference>
<dbReference type="GeneID" id="31676407"/>
<protein>
    <recommendedName>
        <fullName evidence="3">DUF1641 domain-containing protein</fullName>
    </recommendedName>
</protein>